<comment type="caution">
    <text evidence="1">The sequence shown here is derived from an EMBL/GenBank/DDBJ whole genome shotgun (WGS) entry which is preliminary data.</text>
</comment>
<dbReference type="EMBL" id="LAZR01000062">
    <property type="protein sequence ID" value="KKN96776.1"/>
    <property type="molecule type" value="Genomic_DNA"/>
</dbReference>
<accession>A0A0F9XCT7</accession>
<gene>
    <name evidence="1" type="ORF">LCGC14_0164200</name>
</gene>
<name>A0A0F9XCT7_9ZZZZ</name>
<evidence type="ECO:0000313" key="1">
    <source>
        <dbReference type="EMBL" id="KKN96776.1"/>
    </source>
</evidence>
<organism evidence="1">
    <name type="scientific">marine sediment metagenome</name>
    <dbReference type="NCBI Taxonomy" id="412755"/>
    <lineage>
        <taxon>unclassified sequences</taxon>
        <taxon>metagenomes</taxon>
        <taxon>ecological metagenomes</taxon>
    </lineage>
</organism>
<protein>
    <submittedName>
        <fullName evidence="1">Uncharacterized protein</fullName>
    </submittedName>
</protein>
<proteinExistence type="predicted"/>
<dbReference type="AlphaFoldDB" id="A0A0F9XCT7"/>
<reference evidence="1" key="1">
    <citation type="journal article" date="2015" name="Nature">
        <title>Complex archaea that bridge the gap between prokaryotes and eukaryotes.</title>
        <authorList>
            <person name="Spang A."/>
            <person name="Saw J.H."/>
            <person name="Jorgensen S.L."/>
            <person name="Zaremba-Niedzwiedzka K."/>
            <person name="Martijn J."/>
            <person name="Lind A.E."/>
            <person name="van Eijk R."/>
            <person name="Schleper C."/>
            <person name="Guy L."/>
            <person name="Ettema T.J."/>
        </authorList>
    </citation>
    <scope>NUCLEOTIDE SEQUENCE</scope>
</reference>
<sequence>MSELITFSEELIPQVVRIMRMGIVVAMKREDKRGNREERALVKRAAVALEEQCVSLMEYWDQMQSED</sequence>